<keyword evidence="1" id="KW-0175">Coiled coil</keyword>
<accession>A0A1Y2LDX8</accession>
<reference evidence="2 3" key="1">
    <citation type="submission" date="2014-03" db="EMBL/GenBank/DDBJ databases">
        <title>The draft genome sequence of Thalassospira alkalitolerans JCM 18968.</title>
        <authorList>
            <person name="Lai Q."/>
            <person name="Shao Z."/>
        </authorList>
    </citation>
    <scope>NUCLEOTIDE SEQUENCE [LARGE SCALE GENOMIC DNA]</scope>
    <source>
        <strain evidence="2 3">JCM 18968</strain>
    </source>
</reference>
<protein>
    <submittedName>
        <fullName evidence="2">Uncharacterized protein</fullName>
    </submittedName>
</protein>
<dbReference type="Proteomes" id="UP000193396">
    <property type="component" value="Unassembled WGS sequence"/>
</dbReference>
<dbReference type="AlphaFoldDB" id="A0A1Y2LDX8"/>
<dbReference type="EMBL" id="JFKB01000003">
    <property type="protein sequence ID" value="OSQ49120.1"/>
    <property type="molecule type" value="Genomic_DNA"/>
</dbReference>
<sequence>MAETIWPEPGDPDLLYIIEKALTEIEAMPRDKRENLAHLDAEINDAVEKLKALKEKLEATTDKK</sequence>
<proteinExistence type="predicted"/>
<evidence type="ECO:0000256" key="1">
    <source>
        <dbReference type="SAM" id="Coils"/>
    </source>
</evidence>
<organism evidence="2 3">
    <name type="scientific">Thalassospira alkalitolerans</name>
    <dbReference type="NCBI Taxonomy" id="1293890"/>
    <lineage>
        <taxon>Bacteria</taxon>
        <taxon>Pseudomonadati</taxon>
        <taxon>Pseudomonadota</taxon>
        <taxon>Alphaproteobacteria</taxon>
        <taxon>Rhodospirillales</taxon>
        <taxon>Thalassospiraceae</taxon>
        <taxon>Thalassospira</taxon>
    </lineage>
</organism>
<comment type="caution">
    <text evidence="2">The sequence shown here is derived from an EMBL/GenBank/DDBJ whole genome shotgun (WGS) entry which is preliminary data.</text>
</comment>
<feature type="coiled-coil region" evidence="1">
    <location>
        <begin position="36"/>
        <end position="63"/>
    </location>
</feature>
<gene>
    <name evidence="2" type="ORF">TALK_05860</name>
</gene>
<evidence type="ECO:0000313" key="3">
    <source>
        <dbReference type="Proteomes" id="UP000193396"/>
    </source>
</evidence>
<keyword evidence="3" id="KW-1185">Reference proteome</keyword>
<evidence type="ECO:0000313" key="2">
    <source>
        <dbReference type="EMBL" id="OSQ49120.1"/>
    </source>
</evidence>
<name>A0A1Y2LDX8_9PROT</name>